<accession>A0A2P2K3F2</accession>
<organism evidence="1">
    <name type="scientific">Rhizophora mucronata</name>
    <name type="common">Asiatic mangrove</name>
    <dbReference type="NCBI Taxonomy" id="61149"/>
    <lineage>
        <taxon>Eukaryota</taxon>
        <taxon>Viridiplantae</taxon>
        <taxon>Streptophyta</taxon>
        <taxon>Embryophyta</taxon>
        <taxon>Tracheophyta</taxon>
        <taxon>Spermatophyta</taxon>
        <taxon>Magnoliopsida</taxon>
        <taxon>eudicotyledons</taxon>
        <taxon>Gunneridae</taxon>
        <taxon>Pentapetalae</taxon>
        <taxon>rosids</taxon>
        <taxon>fabids</taxon>
        <taxon>Malpighiales</taxon>
        <taxon>Rhizophoraceae</taxon>
        <taxon>Rhizophora</taxon>
    </lineage>
</organism>
<name>A0A2P2K3F2_RHIMU</name>
<protein>
    <submittedName>
        <fullName evidence="1">Uncharacterized protein MANES_13G068000</fullName>
    </submittedName>
</protein>
<evidence type="ECO:0000313" key="1">
    <source>
        <dbReference type="EMBL" id="MBX00223.1"/>
    </source>
</evidence>
<reference evidence="1" key="1">
    <citation type="submission" date="2018-02" db="EMBL/GenBank/DDBJ databases">
        <title>Rhizophora mucronata_Transcriptome.</title>
        <authorList>
            <person name="Meera S.P."/>
            <person name="Sreeshan A."/>
            <person name="Augustine A."/>
        </authorList>
    </citation>
    <scope>NUCLEOTIDE SEQUENCE</scope>
    <source>
        <tissue evidence="1">Leaf</tissue>
    </source>
</reference>
<proteinExistence type="predicted"/>
<dbReference type="AlphaFoldDB" id="A0A2P2K3F2"/>
<dbReference type="EMBL" id="GGEC01019739">
    <property type="protein sequence ID" value="MBX00223.1"/>
    <property type="molecule type" value="Transcribed_RNA"/>
</dbReference>
<sequence>MKTSPKIHKGPRGAGTSKAVNPLMHWAETPSPTLRTYWFGARSNTLPPIVNETVGICDRLLQSTADSPFGLGSFSQSWFT</sequence>